<comment type="caution">
    <text evidence="2">The sequence shown here is derived from an EMBL/GenBank/DDBJ whole genome shotgun (WGS) entry which is preliminary data.</text>
</comment>
<feature type="domain" description="T6SS Phospholipase effector Tle1-like catalytic" evidence="1">
    <location>
        <begin position="2"/>
        <end position="276"/>
    </location>
</feature>
<reference evidence="2 3" key="1">
    <citation type="submission" date="2019-09" db="EMBL/GenBank/DDBJ databases">
        <title>YIM 132180 draft genome.</title>
        <authorList>
            <person name="Zhang K."/>
        </authorList>
    </citation>
    <scope>NUCLEOTIDE SEQUENCE [LARGE SCALE GENOMIC DNA]</scope>
    <source>
        <strain evidence="2 3">YIM 132180</strain>
    </source>
</reference>
<dbReference type="InterPro" id="IPR029058">
    <property type="entry name" value="AB_hydrolase_fold"/>
</dbReference>
<keyword evidence="3" id="KW-1185">Reference proteome</keyword>
<proteinExistence type="predicted"/>
<evidence type="ECO:0000313" key="2">
    <source>
        <dbReference type="EMBL" id="KAB0681354.1"/>
    </source>
</evidence>
<dbReference type="Proteomes" id="UP000432089">
    <property type="component" value="Unassembled WGS sequence"/>
</dbReference>
<accession>A0A7V7TXC2</accession>
<evidence type="ECO:0000259" key="1">
    <source>
        <dbReference type="Pfam" id="PF09994"/>
    </source>
</evidence>
<dbReference type="PANTHER" id="PTHR33840">
    <property type="match status" value="1"/>
</dbReference>
<dbReference type="Gene3D" id="2.60.120.430">
    <property type="entry name" value="Galactose-binding lectin"/>
    <property type="match status" value="1"/>
</dbReference>
<dbReference type="Pfam" id="PF09994">
    <property type="entry name" value="T6SS_Tle1-like_cat"/>
    <property type="match status" value="1"/>
</dbReference>
<dbReference type="InterPro" id="IPR018712">
    <property type="entry name" value="Tle1-like_cat"/>
</dbReference>
<gene>
    <name evidence="2" type="ORF">F6X38_05570</name>
</gene>
<dbReference type="RefSeq" id="WP_150968609.1">
    <property type="nucleotide sequence ID" value="NZ_VZDO01000003.1"/>
</dbReference>
<dbReference type="SUPFAM" id="SSF53474">
    <property type="entry name" value="alpha/beta-Hydrolases"/>
    <property type="match status" value="1"/>
</dbReference>
<evidence type="ECO:0000313" key="3">
    <source>
        <dbReference type="Proteomes" id="UP000432089"/>
    </source>
</evidence>
<organism evidence="2 3">
    <name type="scientific">Plantimonas leprariae</name>
    <dbReference type="NCBI Taxonomy" id="2615207"/>
    <lineage>
        <taxon>Bacteria</taxon>
        <taxon>Pseudomonadati</taxon>
        <taxon>Pseudomonadota</taxon>
        <taxon>Alphaproteobacteria</taxon>
        <taxon>Hyphomicrobiales</taxon>
        <taxon>Aurantimonadaceae</taxon>
        <taxon>Plantimonas</taxon>
    </lineage>
</organism>
<dbReference type="AlphaFoldDB" id="A0A7V7TXC2"/>
<sequence>MELVVCCDGTWNTPDDLDQGLPAPTNVVKLRNILAERNADGAEQRAYYHPGVGTGGTWWDRIAGGGMGEGLEKNVQSAYHWLATTYRPGARIWLFGFSRGAFTVRSLSGMISQCGLLDLSDPAIPPEAVWKAVDAVYAAYRRKPTGQPKMHAKAEMRFHNVATGDPTALTTKIHFIGVWDTVGALGVPDDMALLNLIDDPTKYEFHDTDLSAAVVHARHAVALDERRQSFEPTLWTDKPPKQELKQVWFPGVHGDVGGGYSRCGLSDGALLWMVEEAKAQGLAFKDAGVRQIKPNAQDVLHDSLTGIFKTLKTRPRAAPLIDERSGDALHGSALERRSEPPITQHEYWPSIVLDPGVSKPVHIYARQHWNATGIYLERGATYEFAADGQWVDGSIPCGPGGTSDGSFHLGEAVRLASAVLGKLENAYKRFTANPQADFVYTKREEAFEWFALVGMVANGWKPEDQPKERPSQVFRIGSGTTFTPKASGYLYCFANDAWQTYDNNRGSVQLTVRRR</sequence>
<dbReference type="EMBL" id="VZDO01000003">
    <property type="protein sequence ID" value="KAB0681354.1"/>
    <property type="molecule type" value="Genomic_DNA"/>
</dbReference>
<protein>
    <submittedName>
        <fullName evidence="2">DUF2235 domain-containing protein</fullName>
    </submittedName>
</protein>
<dbReference type="PANTHER" id="PTHR33840:SF1">
    <property type="entry name" value="TLE1 PHOSPHOLIPASE DOMAIN-CONTAINING PROTEIN"/>
    <property type="match status" value="1"/>
</dbReference>
<name>A0A7V7TXC2_9HYPH</name>